<evidence type="ECO:0000313" key="1">
    <source>
        <dbReference type="EMBL" id="QJA54540.1"/>
    </source>
</evidence>
<organism evidence="1">
    <name type="scientific">viral metagenome</name>
    <dbReference type="NCBI Taxonomy" id="1070528"/>
    <lineage>
        <taxon>unclassified sequences</taxon>
        <taxon>metagenomes</taxon>
        <taxon>organismal metagenomes</taxon>
    </lineage>
</organism>
<name>A0A6H2A537_9ZZZZ</name>
<gene>
    <name evidence="1" type="ORF">TM448A05239_0010</name>
</gene>
<sequence>MSPKAINVPPPITPEIDEGVTKTVEITEARIVRDQWTSIGTLALGLGINIEFNDETYSALFSLDKEILAGSIGRILTSIDITEFDKDISDEHVAPLIGKKLKVTKKKGKLYWYP</sequence>
<reference evidence="1" key="1">
    <citation type="submission" date="2020-03" db="EMBL/GenBank/DDBJ databases">
        <title>The deep terrestrial virosphere.</title>
        <authorList>
            <person name="Holmfeldt K."/>
            <person name="Nilsson E."/>
            <person name="Simone D."/>
            <person name="Lopez-Fernandez M."/>
            <person name="Wu X."/>
            <person name="de Brujin I."/>
            <person name="Lundin D."/>
            <person name="Andersson A."/>
            <person name="Bertilsson S."/>
            <person name="Dopson M."/>
        </authorList>
    </citation>
    <scope>NUCLEOTIDE SEQUENCE</scope>
    <source>
        <strain evidence="1">TM448A05239</strain>
    </source>
</reference>
<proteinExistence type="predicted"/>
<accession>A0A6H2A537</accession>
<dbReference type="EMBL" id="MT144515">
    <property type="protein sequence ID" value="QJA54540.1"/>
    <property type="molecule type" value="Genomic_DNA"/>
</dbReference>
<dbReference type="AlphaFoldDB" id="A0A6H2A537"/>
<protein>
    <submittedName>
        <fullName evidence="1">Uncharacterized protein</fullName>
    </submittedName>
</protein>